<organism evidence="2 3">
    <name type="scientific">Pseudonocardia petroleophila</name>
    <dbReference type="NCBI Taxonomy" id="37331"/>
    <lineage>
        <taxon>Bacteria</taxon>
        <taxon>Bacillati</taxon>
        <taxon>Actinomycetota</taxon>
        <taxon>Actinomycetes</taxon>
        <taxon>Pseudonocardiales</taxon>
        <taxon>Pseudonocardiaceae</taxon>
        <taxon>Pseudonocardia</taxon>
    </lineage>
</organism>
<gene>
    <name evidence="2" type="ORF">H6H00_27990</name>
</gene>
<sequence length="421" mass="45279">MPRPPGNRLLKAARLASGFGSQEGLAVALSAAAGELGLRGVSIGPRQVRRWESADPPWPQPHHQQILMHVLGLRMDELGFIAPWSDGEPLPDPGRSSTERRPASGGSRQRPTHLPSVAADYVAVTAAHRRMYWSVDPARLLASASEQVGLGALLLRETDGTARERIARALAESALLVGRIEFFDLRRPDAAAETFVRALQFAGEADDQLLGAAILGHAAFVPGWAGDREGATERLAAARAYARRGTAPALMRAWIDAVEAECASRCGDANAALGLISRAEAELAVDVDVGLHPVPDWMNWFTPVRLAAFKGNTELAAGHVKRARTTLTAVLDALPAADVKQRSVVLGDLAAVAVAAGDVEEACRAADAALDELSRTWYETGMDRIRDVRRSLRQWQDQPCVRALDDRLYGWATTLNAISGR</sequence>
<keyword evidence="3" id="KW-1185">Reference proteome</keyword>
<evidence type="ECO:0000256" key="1">
    <source>
        <dbReference type="SAM" id="MobiDB-lite"/>
    </source>
</evidence>
<dbReference type="KEGG" id="ppel:H6H00_27990"/>
<name>A0A7G7MSY6_9PSEU</name>
<dbReference type="Proteomes" id="UP000515728">
    <property type="component" value="Chromosome"/>
</dbReference>
<evidence type="ECO:0000313" key="3">
    <source>
        <dbReference type="Proteomes" id="UP000515728"/>
    </source>
</evidence>
<evidence type="ECO:0000313" key="2">
    <source>
        <dbReference type="EMBL" id="QNG55897.1"/>
    </source>
</evidence>
<dbReference type="EMBL" id="CP060131">
    <property type="protein sequence ID" value="QNG55897.1"/>
    <property type="molecule type" value="Genomic_DNA"/>
</dbReference>
<proteinExistence type="predicted"/>
<feature type="region of interest" description="Disordered" evidence="1">
    <location>
        <begin position="84"/>
        <end position="113"/>
    </location>
</feature>
<reference evidence="2 3" key="1">
    <citation type="submission" date="2020-08" db="EMBL/GenBank/DDBJ databases">
        <authorList>
            <person name="Mo P."/>
        </authorList>
    </citation>
    <scope>NUCLEOTIDE SEQUENCE [LARGE SCALE GENOMIC DNA]</scope>
    <source>
        <strain evidence="2 3">CGMCC 4.1532</strain>
    </source>
</reference>
<accession>A0A7G7MSY6</accession>
<protein>
    <submittedName>
        <fullName evidence="2">Transcriptional regulator</fullName>
    </submittedName>
</protein>
<dbReference type="AlphaFoldDB" id="A0A7G7MSY6"/>